<dbReference type="PROSITE" id="PS00518">
    <property type="entry name" value="ZF_RING_1"/>
    <property type="match status" value="1"/>
</dbReference>
<dbReference type="Pfam" id="PF00643">
    <property type="entry name" value="zf-B_box"/>
    <property type="match status" value="1"/>
</dbReference>
<feature type="domain" description="B box-type" evidence="6">
    <location>
        <begin position="190"/>
        <end position="228"/>
    </location>
</feature>
<dbReference type="PROSITE" id="PS50089">
    <property type="entry name" value="ZF_RING_2"/>
    <property type="match status" value="1"/>
</dbReference>
<evidence type="ECO:0000259" key="5">
    <source>
        <dbReference type="PROSITE" id="PS50089"/>
    </source>
</evidence>
<evidence type="ECO:0000256" key="2">
    <source>
        <dbReference type="ARBA" id="ARBA00022771"/>
    </source>
</evidence>
<dbReference type="GO" id="GO:0008270">
    <property type="term" value="F:zinc ion binding"/>
    <property type="evidence" value="ECO:0007669"/>
    <property type="project" value="UniProtKB-KW"/>
</dbReference>
<dbReference type="InterPro" id="IPR001841">
    <property type="entry name" value="Znf_RING"/>
</dbReference>
<evidence type="ECO:0000256" key="3">
    <source>
        <dbReference type="ARBA" id="ARBA00022833"/>
    </source>
</evidence>
<dbReference type="AlphaFoldDB" id="A0A819MPP7"/>
<organism evidence="7 8">
    <name type="scientific">Adineta steineri</name>
    <dbReference type="NCBI Taxonomy" id="433720"/>
    <lineage>
        <taxon>Eukaryota</taxon>
        <taxon>Metazoa</taxon>
        <taxon>Spiralia</taxon>
        <taxon>Gnathifera</taxon>
        <taxon>Rotifera</taxon>
        <taxon>Eurotatoria</taxon>
        <taxon>Bdelloidea</taxon>
        <taxon>Adinetida</taxon>
        <taxon>Adinetidae</taxon>
        <taxon>Adineta</taxon>
    </lineage>
</organism>
<proteinExistence type="predicted"/>
<keyword evidence="1" id="KW-0479">Metal-binding</keyword>
<reference evidence="7" key="1">
    <citation type="submission" date="2021-02" db="EMBL/GenBank/DDBJ databases">
        <authorList>
            <person name="Nowell W R."/>
        </authorList>
    </citation>
    <scope>NUCLEOTIDE SEQUENCE</scope>
</reference>
<dbReference type="Gene3D" id="3.30.40.10">
    <property type="entry name" value="Zinc/RING finger domain, C3HC4 (zinc finger)"/>
    <property type="match status" value="1"/>
</dbReference>
<dbReference type="Pfam" id="PF13445">
    <property type="entry name" value="zf-RING_UBOX"/>
    <property type="match status" value="1"/>
</dbReference>
<dbReference type="InterPro" id="IPR000315">
    <property type="entry name" value="Znf_B-box"/>
</dbReference>
<keyword evidence="2 4" id="KW-0863">Zinc-finger</keyword>
<evidence type="ECO:0000256" key="1">
    <source>
        <dbReference type="ARBA" id="ARBA00022723"/>
    </source>
</evidence>
<evidence type="ECO:0000259" key="6">
    <source>
        <dbReference type="PROSITE" id="PS50119"/>
    </source>
</evidence>
<comment type="caution">
    <text evidence="7">The sequence shown here is derived from an EMBL/GenBank/DDBJ whole genome shotgun (WGS) entry which is preliminary data.</text>
</comment>
<dbReference type="Gene3D" id="3.30.160.60">
    <property type="entry name" value="Classic Zinc Finger"/>
    <property type="match status" value="1"/>
</dbReference>
<dbReference type="EMBL" id="CAJOAY010002855">
    <property type="protein sequence ID" value="CAF3984723.1"/>
    <property type="molecule type" value="Genomic_DNA"/>
</dbReference>
<dbReference type="InterPro" id="IPR017907">
    <property type="entry name" value="Znf_RING_CS"/>
</dbReference>
<dbReference type="SUPFAM" id="SSF57845">
    <property type="entry name" value="B-box zinc-binding domain"/>
    <property type="match status" value="1"/>
</dbReference>
<protein>
    <submittedName>
        <fullName evidence="7">Uncharacterized protein</fullName>
    </submittedName>
</protein>
<accession>A0A819MPP7</accession>
<sequence length="251" mass="28575">MSKIEQATHIDLNGDGRIGSVVYSINLKKYFKNECGHLEGGCMCVMPISNILVKSLSESVKCPICLDYYNDPRLLPCLHTFCFTCITELANHCTKSDHSDAEYRFICPLRDGTFLTQHQLKDLPVNQVAKNMVELLLTSCSEKEDKVPWDFCTENSGKRWCLGCCQQFCSKCLIAHNSETKHITVPIAERAAYRCNKHIDEVLKLWCTYCKLPVCSTCLTDDNQHSQHLEAIESIYKIVNETRTSMETCLQ</sequence>
<dbReference type="PANTHER" id="PTHR25462">
    <property type="entry name" value="BONUS, ISOFORM C-RELATED"/>
    <property type="match status" value="1"/>
</dbReference>
<dbReference type="InterPro" id="IPR027370">
    <property type="entry name" value="Znf-RING_euk"/>
</dbReference>
<gene>
    <name evidence="7" type="ORF">OKA104_LOCUS28867</name>
</gene>
<dbReference type="SUPFAM" id="SSF57850">
    <property type="entry name" value="RING/U-box"/>
    <property type="match status" value="1"/>
</dbReference>
<dbReference type="InterPro" id="IPR047153">
    <property type="entry name" value="TRIM45/56/19-like"/>
</dbReference>
<dbReference type="PROSITE" id="PS50119">
    <property type="entry name" value="ZF_BBOX"/>
    <property type="match status" value="1"/>
</dbReference>
<name>A0A819MPP7_9BILA</name>
<dbReference type="InterPro" id="IPR013083">
    <property type="entry name" value="Znf_RING/FYVE/PHD"/>
</dbReference>
<evidence type="ECO:0000313" key="8">
    <source>
        <dbReference type="Proteomes" id="UP000663881"/>
    </source>
</evidence>
<dbReference type="PANTHER" id="PTHR25462:SF296">
    <property type="entry name" value="MEIOTIC P26, ISOFORM F"/>
    <property type="match status" value="1"/>
</dbReference>
<dbReference type="Proteomes" id="UP000663881">
    <property type="component" value="Unassembled WGS sequence"/>
</dbReference>
<evidence type="ECO:0000256" key="4">
    <source>
        <dbReference type="PROSITE-ProRule" id="PRU00024"/>
    </source>
</evidence>
<keyword evidence="3" id="KW-0862">Zinc</keyword>
<evidence type="ECO:0000313" key="7">
    <source>
        <dbReference type="EMBL" id="CAF3984723.1"/>
    </source>
</evidence>
<dbReference type="SMART" id="SM00184">
    <property type="entry name" value="RING"/>
    <property type="match status" value="1"/>
</dbReference>
<feature type="domain" description="RING-type" evidence="5">
    <location>
        <begin position="62"/>
        <end position="109"/>
    </location>
</feature>